<reference evidence="2 3" key="1">
    <citation type="submission" date="2024-04" db="EMBL/GenBank/DDBJ databases">
        <title>Defined microbial consortia suppress multidrug-resistant proinflammatory Enterobacteriaceae via ecological control.</title>
        <authorList>
            <person name="Furuichi M."/>
            <person name="Kawaguchi T."/>
            <person name="Pust M."/>
            <person name="Yasuma K."/>
            <person name="Plichta D."/>
            <person name="Hasegawa N."/>
            <person name="Ohya T."/>
            <person name="Bhattarai S."/>
            <person name="Sasajima S."/>
            <person name="Aoto Y."/>
            <person name="Tuganbaev T."/>
            <person name="Yaginuma M."/>
            <person name="Ueda M."/>
            <person name="Okahashi N."/>
            <person name="Amafuji K."/>
            <person name="Kiridooshi Y."/>
            <person name="Sugita K."/>
            <person name="Strazar M."/>
            <person name="Skelly A."/>
            <person name="Suda W."/>
            <person name="Hattori M."/>
            <person name="Nakamoto N."/>
            <person name="Caballero S."/>
            <person name="Norman J."/>
            <person name="Olle B."/>
            <person name="Tanoue T."/>
            <person name="Arita M."/>
            <person name="Bucci V."/>
            <person name="Atarashi K."/>
            <person name="Xavier R."/>
            <person name="Honda K."/>
        </authorList>
    </citation>
    <scope>NUCLEOTIDE SEQUENCE [LARGE SCALE GENOMIC DNA]</scope>
    <source>
        <strain evidence="3">k04-0078-D8-1</strain>
    </source>
</reference>
<gene>
    <name evidence="2" type="ORF">K040078D81_20850</name>
</gene>
<evidence type="ECO:0008006" key="4">
    <source>
        <dbReference type="Google" id="ProtNLM"/>
    </source>
</evidence>
<dbReference type="RefSeq" id="WP_195659665.1">
    <property type="nucleotide sequence ID" value="NZ_BAABYW010000001.1"/>
</dbReference>
<sequence>MNELQVKVQQTPGTVTWNYEDLKKAITNALEVYKTTEYDDSNIGQAKKDRAMLNNLSKSVNARKIEIKKKCLEPYELIETQAKELMAIIQEPIAVIDERLTEYETARRKKARAVILEYMQKAFEGIEQQIADKAKNALYDDRWENATAKKSEWQTAIDARADAIRSDLQVLAGIEEKFRSYAMDAYRPNLRLADAMQKVQELRAQEAAILKRQQEEEERKRREEEERRRRQEELAKREAELAAQNQQEEVAQTSGYPERPQTDIGRTIDNIEREAFASATASAPIQTPIIEPAPEPVQEPEIPFDPKPSQTVRITGSPEDYQKVIEYIKAMGIDYEEV</sequence>
<dbReference type="InterPro" id="IPR009785">
    <property type="entry name" value="Prophage_Lj928_Orf309"/>
</dbReference>
<name>A0ABQ0B962_9FIRM</name>
<proteinExistence type="predicted"/>
<feature type="region of interest" description="Disordered" evidence="1">
    <location>
        <begin position="231"/>
        <end position="317"/>
    </location>
</feature>
<comment type="caution">
    <text evidence="2">The sequence shown here is derived from an EMBL/GenBank/DDBJ whole genome shotgun (WGS) entry which is preliminary data.</text>
</comment>
<protein>
    <recommendedName>
        <fullName evidence="4">DUF1351 domain-containing protein</fullName>
    </recommendedName>
</protein>
<dbReference type="Pfam" id="PF07083">
    <property type="entry name" value="DUF1351"/>
    <property type="match status" value="1"/>
</dbReference>
<dbReference type="Proteomes" id="UP001600943">
    <property type="component" value="Unassembled WGS sequence"/>
</dbReference>
<accession>A0ABQ0B962</accession>
<keyword evidence="3" id="KW-1185">Reference proteome</keyword>
<evidence type="ECO:0000313" key="3">
    <source>
        <dbReference type="Proteomes" id="UP001600943"/>
    </source>
</evidence>
<feature type="compositionally biased region" description="Basic and acidic residues" evidence="1">
    <location>
        <begin position="231"/>
        <end position="240"/>
    </location>
</feature>
<organism evidence="2 3">
    <name type="scientific">Blautia hominis</name>
    <dbReference type="NCBI Taxonomy" id="2025493"/>
    <lineage>
        <taxon>Bacteria</taxon>
        <taxon>Bacillati</taxon>
        <taxon>Bacillota</taxon>
        <taxon>Clostridia</taxon>
        <taxon>Lachnospirales</taxon>
        <taxon>Lachnospiraceae</taxon>
        <taxon>Blautia</taxon>
    </lineage>
</organism>
<feature type="compositionally biased region" description="Low complexity" evidence="1">
    <location>
        <begin position="241"/>
        <end position="252"/>
    </location>
</feature>
<evidence type="ECO:0000256" key="1">
    <source>
        <dbReference type="SAM" id="MobiDB-lite"/>
    </source>
</evidence>
<evidence type="ECO:0000313" key="2">
    <source>
        <dbReference type="EMBL" id="GAA6407968.1"/>
    </source>
</evidence>
<dbReference type="EMBL" id="BAABYW010000001">
    <property type="protein sequence ID" value="GAA6407968.1"/>
    <property type="molecule type" value="Genomic_DNA"/>
</dbReference>